<dbReference type="GO" id="GO:0005886">
    <property type="term" value="C:plasma membrane"/>
    <property type="evidence" value="ECO:0007669"/>
    <property type="project" value="UniProtKB-SubCell"/>
</dbReference>
<feature type="transmembrane region" description="Helical" evidence="6">
    <location>
        <begin position="12"/>
        <end position="30"/>
    </location>
</feature>
<organism evidence="9 10">
    <name type="scientific">Solitalea canadensis (strain ATCC 29591 / DSM 3403 / JCM 21819 / LMG 8368 / NBRC 15130 / NCIMB 12057 / USAM 9D)</name>
    <name type="common">Flexibacter canadensis</name>
    <dbReference type="NCBI Taxonomy" id="929556"/>
    <lineage>
        <taxon>Bacteria</taxon>
        <taxon>Pseudomonadati</taxon>
        <taxon>Bacteroidota</taxon>
        <taxon>Sphingobacteriia</taxon>
        <taxon>Sphingobacteriales</taxon>
        <taxon>Sphingobacteriaceae</taxon>
        <taxon>Solitalea</taxon>
    </lineage>
</organism>
<evidence type="ECO:0000256" key="6">
    <source>
        <dbReference type="SAM" id="Phobius"/>
    </source>
</evidence>
<evidence type="ECO:0000256" key="1">
    <source>
        <dbReference type="ARBA" id="ARBA00004651"/>
    </source>
</evidence>
<feature type="transmembrane region" description="Helical" evidence="6">
    <location>
        <begin position="450"/>
        <end position="469"/>
    </location>
</feature>
<dbReference type="PANTHER" id="PTHR30619:SF1">
    <property type="entry name" value="RECOMBINATION PROTEIN 2"/>
    <property type="match status" value="1"/>
</dbReference>
<feature type="transmembrane region" description="Helical" evidence="6">
    <location>
        <begin position="296"/>
        <end position="325"/>
    </location>
</feature>
<gene>
    <name evidence="9" type="ordered locus">Solca_2082</name>
</gene>
<evidence type="ECO:0000259" key="8">
    <source>
        <dbReference type="Pfam" id="PF13567"/>
    </source>
</evidence>
<dbReference type="KEGG" id="scn:Solca_2082"/>
<dbReference type="eggNOG" id="COG0658">
    <property type="taxonomic scope" value="Bacteria"/>
</dbReference>
<keyword evidence="5 6" id="KW-0472">Membrane</keyword>
<feature type="transmembrane region" description="Helical" evidence="6">
    <location>
        <begin position="421"/>
        <end position="444"/>
    </location>
</feature>
<dbReference type="InterPro" id="IPR004477">
    <property type="entry name" value="ComEC_N"/>
</dbReference>
<protein>
    <submittedName>
        <fullName evidence="9">ComEC/Rec2-related protein</fullName>
    </submittedName>
</protein>
<evidence type="ECO:0000256" key="3">
    <source>
        <dbReference type="ARBA" id="ARBA00022692"/>
    </source>
</evidence>
<evidence type="ECO:0000256" key="2">
    <source>
        <dbReference type="ARBA" id="ARBA00022475"/>
    </source>
</evidence>
<evidence type="ECO:0000313" key="10">
    <source>
        <dbReference type="Proteomes" id="UP000007590"/>
    </source>
</evidence>
<accession>H8KQZ0</accession>
<dbReference type="HOGENOM" id="CLU_010363_5_0_10"/>
<feature type="transmembrane region" description="Helical" evidence="6">
    <location>
        <begin position="489"/>
        <end position="506"/>
    </location>
</feature>
<evidence type="ECO:0000256" key="4">
    <source>
        <dbReference type="ARBA" id="ARBA00022989"/>
    </source>
</evidence>
<sequence length="695" mass="79295">MSSLRLQTRQLTFLRILFPFLAGVTVSLFSSLSISFNVLLLLIALVVLGFITFNNKQINQTTWKKYKGKLINVSFFIVGLVGTGLHNELMSSEHFTKKTATSFVIYVNDVPIRKGKQVKFNAKVVKVNKKERLSDCSGNLLVTLETTDSVGYGTYLLIPSKYKLMDPPQNPYEFDYKQYLGFKNIHYQTYLKKSEFRIIPVEPKHNLTYYALKLREKCVQRFNKYITERENAGIVSAFLLGYRADLSPDIVNAFTNTGTVHILSVSGLHVGIIYIVINYLLGFLDKVKGGRYIKVLLTLLLTWFYASITGFSPAVCRAAFMISIIATAQGFNRYTNIYNSIAVSLFFLLLFNPYLLVDVGFQLSYLAVLGIIYFQPKIYRWIKLDNWLLNQLWLMSSVSIAAQLVTFPLSVYYFHQFPNYFLVANILIIPLASIILYGGILLLLVSPVSILGSGVGWALSNVISLMNLILYKLSHLPFAIFQNLMIDEFQLTIMVVAIVILGYLMISRKTLLKLSFLACMTALCCSFAFKSYHSSKQKEMIVFALKSTTAMGFTDGQTLYLYADSVLPEKQFNFSIQPYILHLGIKSVQYLQKKSENVHLLKQYNFIQFYNLRIGVIDSKFRPYEVNKKLKVDYLLISGKHKVDPKQLLQLFDTKCIVIDNSVPEYRATQIQEQCKILGKDIVNIHQSQALRISI</sequence>
<keyword evidence="4 6" id="KW-1133">Transmembrane helix</keyword>
<evidence type="ECO:0000313" key="9">
    <source>
        <dbReference type="EMBL" id="AFD07136.1"/>
    </source>
</evidence>
<dbReference type="PANTHER" id="PTHR30619">
    <property type="entry name" value="DNA INTERNALIZATION/COMPETENCE PROTEIN COMEC/REC2"/>
    <property type="match status" value="1"/>
</dbReference>
<keyword evidence="3 6" id="KW-0812">Transmembrane</keyword>
<dbReference type="Proteomes" id="UP000007590">
    <property type="component" value="Chromosome"/>
</dbReference>
<dbReference type="STRING" id="929556.Solca_2082"/>
<feature type="transmembrane region" description="Helical" evidence="6">
    <location>
        <begin position="337"/>
        <end position="356"/>
    </location>
</feature>
<dbReference type="OrthoDB" id="9761531at2"/>
<keyword evidence="2" id="KW-1003">Cell membrane</keyword>
<feature type="transmembrane region" description="Helical" evidence="6">
    <location>
        <begin position="394"/>
        <end position="414"/>
    </location>
</feature>
<name>H8KQZ0_SOLCM</name>
<feature type="transmembrane region" description="Helical" evidence="6">
    <location>
        <begin position="262"/>
        <end position="284"/>
    </location>
</feature>
<comment type="subcellular location">
    <subcellularLocation>
        <location evidence="1">Cell membrane</location>
        <topology evidence="1">Multi-pass membrane protein</topology>
    </subcellularLocation>
</comment>
<keyword evidence="10" id="KW-1185">Reference proteome</keyword>
<feature type="domain" description="ComEC/Rec2-related protein" evidence="7">
    <location>
        <begin position="239"/>
        <end position="506"/>
    </location>
</feature>
<evidence type="ECO:0000256" key="5">
    <source>
        <dbReference type="ARBA" id="ARBA00023136"/>
    </source>
</evidence>
<dbReference type="Pfam" id="PF03772">
    <property type="entry name" value="Competence"/>
    <property type="match status" value="1"/>
</dbReference>
<feature type="domain" description="DUF4131" evidence="8">
    <location>
        <begin position="34"/>
        <end position="195"/>
    </location>
</feature>
<dbReference type="EMBL" id="CP003349">
    <property type="protein sequence ID" value="AFD07136.1"/>
    <property type="molecule type" value="Genomic_DNA"/>
</dbReference>
<dbReference type="RefSeq" id="WP_014680363.1">
    <property type="nucleotide sequence ID" value="NC_017770.1"/>
</dbReference>
<dbReference type="NCBIfam" id="TIGR00360">
    <property type="entry name" value="ComEC_N-term"/>
    <property type="match status" value="1"/>
</dbReference>
<evidence type="ECO:0000259" key="7">
    <source>
        <dbReference type="Pfam" id="PF03772"/>
    </source>
</evidence>
<reference evidence="9" key="1">
    <citation type="submission" date="2012-02" db="EMBL/GenBank/DDBJ databases">
        <title>The complete genome of Solitalea canadensis DSM 3403.</title>
        <authorList>
            <consortium name="US DOE Joint Genome Institute (JGI-PGF)"/>
            <person name="Lucas S."/>
            <person name="Copeland A."/>
            <person name="Lapidus A."/>
            <person name="Glavina del Rio T."/>
            <person name="Dalin E."/>
            <person name="Tice H."/>
            <person name="Bruce D."/>
            <person name="Goodwin L."/>
            <person name="Pitluck S."/>
            <person name="Peters L."/>
            <person name="Ovchinnikova G."/>
            <person name="Lu M."/>
            <person name="Kyrpides N."/>
            <person name="Mavromatis K."/>
            <person name="Ivanova N."/>
            <person name="Brettin T."/>
            <person name="Detter J.C."/>
            <person name="Han C."/>
            <person name="Larimer F."/>
            <person name="Land M."/>
            <person name="Hauser L."/>
            <person name="Markowitz V."/>
            <person name="Cheng J.-F."/>
            <person name="Hugenholtz P."/>
            <person name="Woyke T."/>
            <person name="Wu D."/>
            <person name="Spring S."/>
            <person name="Schroeder M."/>
            <person name="Kopitz M."/>
            <person name="Brambilla E."/>
            <person name="Klenk H.-P."/>
            <person name="Eisen J.A."/>
        </authorList>
    </citation>
    <scope>NUCLEOTIDE SEQUENCE</scope>
    <source>
        <strain evidence="9">DSM 3403</strain>
    </source>
</reference>
<dbReference type="InterPro" id="IPR052159">
    <property type="entry name" value="Competence_DNA_uptake"/>
</dbReference>
<dbReference type="AlphaFoldDB" id="H8KQZ0"/>
<dbReference type="Pfam" id="PF13567">
    <property type="entry name" value="DUF4131"/>
    <property type="match status" value="1"/>
</dbReference>
<feature type="transmembrane region" description="Helical" evidence="6">
    <location>
        <begin position="36"/>
        <end position="54"/>
    </location>
</feature>
<proteinExistence type="predicted"/>
<dbReference type="InterPro" id="IPR025405">
    <property type="entry name" value="DUF4131"/>
</dbReference>